<evidence type="ECO:0000256" key="1">
    <source>
        <dbReference type="ARBA" id="ARBA00006242"/>
    </source>
</evidence>
<dbReference type="EMBL" id="JARBHA010000010">
    <property type="protein sequence ID" value="KAJ9691183.1"/>
    <property type="molecule type" value="Genomic_DNA"/>
</dbReference>
<evidence type="ECO:0000313" key="6">
    <source>
        <dbReference type="Proteomes" id="UP001168098"/>
    </source>
</evidence>
<name>A0AA38ZLJ0_VITRO</name>
<dbReference type="Proteomes" id="UP001168098">
    <property type="component" value="Unassembled WGS sequence"/>
</dbReference>
<evidence type="ECO:0000313" key="4">
    <source>
        <dbReference type="EMBL" id="KAJ9691183.1"/>
    </source>
</evidence>
<keyword evidence="2" id="KW-0689">Ribosomal protein</keyword>
<dbReference type="Gene3D" id="3.40.50.10490">
    <property type="entry name" value="Glucose-6-phosphate isomerase like protein, domain 1"/>
    <property type="match status" value="1"/>
</dbReference>
<keyword evidence="3" id="KW-0687">Ribonucleoprotein</keyword>
<reference evidence="5 6" key="1">
    <citation type="journal article" date="2023" name="BMC Biotechnol.">
        <title>Vitis rotundifolia cv Carlos genome sequencing.</title>
        <authorList>
            <person name="Huff M."/>
            <person name="Hulse-Kemp A."/>
            <person name="Scheffler B."/>
            <person name="Youngblood R."/>
            <person name="Simpson S."/>
            <person name="Babiker E."/>
            <person name="Staton M."/>
        </authorList>
    </citation>
    <scope>NUCLEOTIDE SEQUENCE [LARGE SCALE GENOMIC DNA]</scope>
    <source>
        <tissue evidence="5">Leaf</tissue>
    </source>
</reference>
<comment type="similarity">
    <text evidence="1">Belongs to the universal ribosomal protein uS2 family.</text>
</comment>
<comment type="caution">
    <text evidence="5">The sequence shown here is derived from an EMBL/GenBank/DDBJ whole genome shotgun (WGS) entry which is preliminary data.</text>
</comment>
<gene>
    <name evidence="4" type="ORF">PVL29_013381</name>
    <name evidence="5" type="ORF">PVL29_013385</name>
</gene>
<evidence type="ECO:0000313" key="5">
    <source>
        <dbReference type="EMBL" id="KAJ9691187.1"/>
    </source>
</evidence>
<dbReference type="InterPro" id="IPR023591">
    <property type="entry name" value="Ribosomal_uS2_flav_dom_sf"/>
</dbReference>
<dbReference type="PRINTS" id="PR00395">
    <property type="entry name" value="RIBOSOMALS2"/>
</dbReference>
<evidence type="ECO:0000256" key="2">
    <source>
        <dbReference type="ARBA" id="ARBA00022980"/>
    </source>
</evidence>
<keyword evidence="6" id="KW-1185">Reference proteome</keyword>
<dbReference type="GO" id="GO:0006412">
    <property type="term" value="P:translation"/>
    <property type="evidence" value="ECO:0007669"/>
    <property type="project" value="InterPro"/>
</dbReference>
<evidence type="ECO:0000256" key="3">
    <source>
        <dbReference type="ARBA" id="ARBA00023274"/>
    </source>
</evidence>
<organism evidence="5 6">
    <name type="scientific">Vitis rotundifolia</name>
    <name type="common">Muscadine grape</name>
    <dbReference type="NCBI Taxonomy" id="103349"/>
    <lineage>
        <taxon>Eukaryota</taxon>
        <taxon>Viridiplantae</taxon>
        <taxon>Streptophyta</taxon>
        <taxon>Embryophyta</taxon>
        <taxon>Tracheophyta</taxon>
        <taxon>Spermatophyta</taxon>
        <taxon>Magnoliopsida</taxon>
        <taxon>eudicotyledons</taxon>
        <taxon>Gunneridae</taxon>
        <taxon>Pentapetalae</taxon>
        <taxon>rosids</taxon>
        <taxon>Vitales</taxon>
        <taxon>Vitaceae</taxon>
        <taxon>Viteae</taxon>
        <taxon>Vitis</taxon>
    </lineage>
</organism>
<dbReference type="EMBL" id="JARBHA010000010">
    <property type="protein sequence ID" value="KAJ9691187.1"/>
    <property type="molecule type" value="Genomic_DNA"/>
</dbReference>
<sequence>MPTVLQFEKLHLCSLWAVLFQDGSLNGDDIAIENPKDPIVQSDRIHGQRAVLKFAQYIGVHAITGECIPRALTNRPQISFNDLRLLILTDPRTDHQPVKEAALGNAPTIAF</sequence>
<proteinExistence type="inferred from homology"/>
<dbReference type="GO" id="GO:0015935">
    <property type="term" value="C:small ribosomal subunit"/>
    <property type="evidence" value="ECO:0007669"/>
    <property type="project" value="InterPro"/>
</dbReference>
<dbReference type="InterPro" id="IPR001865">
    <property type="entry name" value="Ribosomal_uS2"/>
</dbReference>
<accession>A0AA38ZLJ0</accession>
<dbReference type="SUPFAM" id="SSF52313">
    <property type="entry name" value="Ribosomal protein S2"/>
    <property type="match status" value="1"/>
</dbReference>
<dbReference type="PANTHER" id="PTHR11489">
    <property type="entry name" value="40S RIBOSOMAL PROTEIN SA"/>
    <property type="match status" value="1"/>
</dbReference>
<protein>
    <submittedName>
        <fullName evidence="5">Uncharacterized protein</fullName>
    </submittedName>
</protein>
<dbReference type="GO" id="GO:0003735">
    <property type="term" value="F:structural constituent of ribosome"/>
    <property type="evidence" value="ECO:0007669"/>
    <property type="project" value="InterPro"/>
</dbReference>
<dbReference type="InterPro" id="IPR005707">
    <property type="entry name" value="Ribosomal_uS2_euk/arc"/>
</dbReference>
<dbReference type="AlphaFoldDB" id="A0AA38ZLJ0"/>